<feature type="binding site" evidence="3">
    <location>
        <position position="240"/>
    </location>
    <ligand>
        <name>FAD</name>
        <dbReference type="ChEBI" id="CHEBI:57692"/>
    </ligand>
</feature>
<keyword evidence="2 3" id="KW-0274">FAD</keyword>
<dbReference type="Pfam" id="PF00875">
    <property type="entry name" value="DNA_photolyase"/>
    <property type="match status" value="1"/>
</dbReference>
<dbReference type="RefSeq" id="WP_060566063.1">
    <property type="nucleotide sequence ID" value="NZ_CP040006.1"/>
</dbReference>
<evidence type="ECO:0000256" key="3">
    <source>
        <dbReference type="PIRSR" id="PIRSR602081-1"/>
    </source>
</evidence>
<proteinExistence type="inferred from homology"/>
<dbReference type="Proteomes" id="UP000054686">
    <property type="component" value="Unassembled WGS sequence"/>
</dbReference>
<evidence type="ECO:0000313" key="6">
    <source>
        <dbReference type="EMBL" id="KSW13281.1"/>
    </source>
</evidence>
<feature type="domain" description="Photolyase/cryptochrome alpha/beta" evidence="5">
    <location>
        <begin position="1"/>
        <end position="137"/>
    </location>
</feature>
<feature type="binding site" evidence="3">
    <location>
        <position position="287"/>
    </location>
    <ligand>
        <name>FAD</name>
        <dbReference type="ChEBI" id="CHEBI:57692"/>
    </ligand>
</feature>
<dbReference type="PANTHER" id="PTHR11455">
    <property type="entry name" value="CRYPTOCHROME"/>
    <property type="match status" value="1"/>
</dbReference>
<dbReference type="PANTHER" id="PTHR11455:SF9">
    <property type="entry name" value="CRYPTOCHROME CIRCADIAN CLOCK 5 ISOFORM X1"/>
    <property type="match status" value="1"/>
</dbReference>
<evidence type="ECO:0000313" key="7">
    <source>
        <dbReference type="Proteomes" id="UP000054686"/>
    </source>
</evidence>
<reference evidence="6 7" key="1">
    <citation type="submission" date="2015-10" db="EMBL/GenBank/DDBJ databases">
        <title>Draft Genome of Actinomyces odontolyticus subsp. actinosynbacter strain XH001.</title>
        <authorList>
            <person name="Mclean J.S."/>
            <person name="He X."/>
        </authorList>
    </citation>
    <scope>NUCLEOTIDE SEQUENCE [LARGE SCALE GENOMIC DNA]</scope>
    <source>
        <strain evidence="6 7">XH001</strain>
    </source>
</reference>
<protein>
    <submittedName>
        <fullName evidence="6">FAD-binding protein</fullName>
    </submittedName>
</protein>
<dbReference type="PRINTS" id="PR00147">
    <property type="entry name" value="DNAPHOTLYASE"/>
</dbReference>
<gene>
    <name evidence="6" type="ORF">APY09_02700</name>
</gene>
<dbReference type="GO" id="GO:0003904">
    <property type="term" value="F:deoxyribodipyrimidine photo-lyase activity"/>
    <property type="evidence" value="ECO:0007669"/>
    <property type="project" value="TreeGrafter"/>
</dbReference>
<dbReference type="GO" id="GO:0003677">
    <property type="term" value="F:DNA binding"/>
    <property type="evidence" value="ECO:0007669"/>
    <property type="project" value="TreeGrafter"/>
</dbReference>
<dbReference type="InterPro" id="IPR014729">
    <property type="entry name" value="Rossmann-like_a/b/a_fold"/>
</dbReference>
<dbReference type="GO" id="GO:0071949">
    <property type="term" value="F:FAD binding"/>
    <property type="evidence" value="ECO:0007669"/>
    <property type="project" value="TreeGrafter"/>
</dbReference>
<dbReference type="EMBL" id="LLVT01000001">
    <property type="protein sequence ID" value="KSW13281.1"/>
    <property type="molecule type" value="Genomic_DNA"/>
</dbReference>
<dbReference type="InterPro" id="IPR006050">
    <property type="entry name" value="DNA_photolyase_N"/>
</dbReference>
<organism evidence="6 7">
    <name type="scientific">Schaalia odontolytica</name>
    <dbReference type="NCBI Taxonomy" id="1660"/>
    <lineage>
        <taxon>Bacteria</taxon>
        <taxon>Bacillati</taxon>
        <taxon>Actinomycetota</taxon>
        <taxon>Actinomycetes</taxon>
        <taxon>Actinomycetales</taxon>
        <taxon>Actinomycetaceae</taxon>
        <taxon>Schaalia</taxon>
    </lineage>
</organism>
<sequence>MTTLIWLRDDLRLADHPALTAACSAAHGPVVALWIHETRRTDEDNNRHGPRPLGAATRWWYHRSLQQLAPRLADLGIPLVFARGDAANVMRRVVDALQPTVVHWTRRYAPAACRLDAAIKQELKSRTEVHSHPGSLLTEPWLMQTTNGSHYQVFTPFSHAVASLPLGPLLPEPSPVIDPDGAATALASLREDGVLQNLEDIGLLDDGPAWWEETLAQHWEPGELAALQQLDAIDSWLPGYATRRDLPGEETSTSRISPRLRCGELSPRQAVAAARSSTASGEDIAAWTRQLYWREFSWHLLHHREYLEDTPMRPAFAEFPYDPNDHLAQAWRQGRTGIDLVDAGMRQLWQTGWMHNRVRMVAASLFTKNMLQPWQDGEQWFWETLVDADEANNPVSWQWVAGCGADAAPYFRIFNPDLQRTRFDPRSCYVKRWIPEGADRPVVPVVDLAESRREALAAYEQVRGASGSHARPQRG</sequence>
<dbReference type="InterPro" id="IPR036155">
    <property type="entry name" value="Crypto/Photolyase_N_sf"/>
</dbReference>
<dbReference type="Gene3D" id="1.10.579.10">
    <property type="entry name" value="DNA Cyclobutane Dipyrimidine Photolyase, subunit A, domain 3"/>
    <property type="match status" value="1"/>
</dbReference>
<evidence type="ECO:0000256" key="4">
    <source>
        <dbReference type="RuleBase" id="RU004182"/>
    </source>
</evidence>
<dbReference type="AlphaFoldDB" id="A0A0V8RZ03"/>
<keyword evidence="4" id="KW-0157">Chromophore</keyword>
<feature type="binding site" evidence="3">
    <location>
        <begin position="253"/>
        <end position="257"/>
    </location>
    <ligand>
        <name>FAD</name>
        <dbReference type="ChEBI" id="CHEBI:57692"/>
    </ligand>
</feature>
<keyword evidence="1 3" id="KW-0285">Flavoprotein</keyword>
<comment type="similarity">
    <text evidence="4">Belongs to the DNA photolyase family.</text>
</comment>
<accession>A0A0V8RZ03</accession>
<dbReference type="SUPFAM" id="SSF52425">
    <property type="entry name" value="Cryptochrome/photolyase, N-terminal domain"/>
    <property type="match status" value="1"/>
</dbReference>
<dbReference type="Pfam" id="PF03441">
    <property type="entry name" value="FAD_binding_7"/>
    <property type="match status" value="1"/>
</dbReference>
<evidence type="ECO:0000256" key="2">
    <source>
        <dbReference type="ARBA" id="ARBA00022827"/>
    </source>
</evidence>
<dbReference type="GO" id="GO:0009416">
    <property type="term" value="P:response to light stimulus"/>
    <property type="evidence" value="ECO:0007669"/>
    <property type="project" value="TreeGrafter"/>
</dbReference>
<dbReference type="InterPro" id="IPR036134">
    <property type="entry name" value="Crypto/Photolyase_FAD-like_sf"/>
</dbReference>
<dbReference type="InterPro" id="IPR002081">
    <property type="entry name" value="Cryptochrome/DNA_photolyase_1"/>
</dbReference>
<dbReference type="Gene3D" id="1.25.40.80">
    <property type="match status" value="1"/>
</dbReference>
<dbReference type="PROSITE" id="PS51645">
    <property type="entry name" value="PHR_CRY_ALPHA_BETA"/>
    <property type="match status" value="1"/>
</dbReference>
<dbReference type="SUPFAM" id="SSF48173">
    <property type="entry name" value="Cryptochrome/photolyase FAD-binding domain"/>
    <property type="match status" value="1"/>
</dbReference>
<feature type="binding site" evidence="3">
    <location>
        <begin position="387"/>
        <end position="389"/>
    </location>
    <ligand>
        <name>FAD</name>
        <dbReference type="ChEBI" id="CHEBI:57692"/>
    </ligand>
</feature>
<comment type="caution">
    <text evidence="6">The sequence shown here is derived from an EMBL/GenBank/DDBJ whole genome shotgun (WGS) entry which is preliminary data.</text>
</comment>
<evidence type="ECO:0000256" key="1">
    <source>
        <dbReference type="ARBA" id="ARBA00022630"/>
    </source>
</evidence>
<dbReference type="Gene3D" id="3.40.50.620">
    <property type="entry name" value="HUPs"/>
    <property type="match status" value="1"/>
</dbReference>
<name>A0A0V8RZ03_9ACTO</name>
<comment type="cofactor">
    <cofactor evidence="3">
        <name>FAD</name>
        <dbReference type="ChEBI" id="CHEBI:57692"/>
    </cofactor>
    <text evidence="3">Binds 1 FAD per subunit.</text>
</comment>
<dbReference type="OrthoDB" id="9772484at2"/>
<evidence type="ECO:0000259" key="5">
    <source>
        <dbReference type="PROSITE" id="PS51645"/>
    </source>
</evidence>
<dbReference type="InterPro" id="IPR005101">
    <property type="entry name" value="Cryptochr/Photolyase_FAD-bd"/>
</dbReference>